<dbReference type="EMBL" id="LNQE01000961">
    <property type="protein sequence ID" value="KUG22512.1"/>
    <property type="molecule type" value="Genomic_DNA"/>
</dbReference>
<organism evidence="1">
    <name type="scientific">hydrocarbon metagenome</name>
    <dbReference type="NCBI Taxonomy" id="938273"/>
    <lineage>
        <taxon>unclassified sequences</taxon>
        <taxon>metagenomes</taxon>
        <taxon>ecological metagenomes</taxon>
    </lineage>
</organism>
<dbReference type="AlphaFoldDB" id="A0A0W8FNQ1"/>
<reference evidence="1" key="1">
    <citation type="journal article" date="2015" name="Proc. Natl. Acad. Sci. U.S.A.">
        <title>Networks of energetic and metabolic interactions define dynamics in microbial communities.</title>
        <authorList>
            <person name="Embree M."/>
            <person name="Liu J.K."/>
            <person name="Al-Bassam M.M."/>
            <person name="Zengler K."/>
        </authorList>
    </citation>
    <scope>NUCLEOTIDE SEQUENCE</scope>
</reference>
<protein>
    <submittedName>
        <fullName evidence="1">Uncharacterized protein</fullName>
    </submittedName>
</protein>
<proteinExistence type="predicted"/>
<accession>A0A0W8FNQ1</accession>
<gene>
    <name evidence="1" type="ORF">ASZ90_007716</name>
</gene>
<evidence type="ECO:0000313" key="1">
    <source>
        <dbReference type="EMBL" id="KUG22512.1"/>
    </source>
</evidence>
<sequence length="478" mass="52917">MKKNITILIIIFIFFSFSLNVLARTISRNETVYVTLDDQGKVINTEVVTWLRTDNKSPSQDITVSKNVRNVRGTDTPRLSPDGKLTFAEPVRDIFYSGTTTKNLPVTVDIRYRLNGKSVKRNMINGKSGKLEMIIDLKNKTSFLKEFKYKEIGTGKTKVATEKIPVPFIVMVSTDLDIEQFNNVMAPEGAFVVVGRTMKMNWISFPYPDATVRLSADIQNARIPSILFSIIPKFPPLPDMDIESKLNQIYDGVDQVGSNLVKLKNGANQLNDGQQQMLDALTQVTEGTGKLIQASNAQMEIINGAIKINEGICEKMTTMTKIPFISGGATKARHYLDIQRELLTLATQGGPFSDEILVFLKEQGKDAPPVKEFPGIKVTTDGITKLHDGSRQMIDGAKKLEEGSRQLKDGAAQIKEEGTDIIKDRMAAEADPIMRKLASIEAAKQLVLKYDRFAGKPSPVKSSVEIIMKTPDGAADIK</sequence>
<name>A0A0W8FNQ1_9ZZZZ</name>
<comment type="caution">
    <text evidence="1">The sequence shown here is derived from an EMBL/GenBank/DDBJ whole genome shotgun (WGS) entry which is preliminary data.</text>
</comment>